<dbReference type="InterPro" id="IPR039191">
    <property type="entry name" value="Nopp140-like"/>
</dbReference>
<comment type="caution">
    <text evidence="3">The sequence shown here is derived from an EMBL/GenBank/DDBJ whole genome shotgun (WGS) entry which is preliminary data.</text>
</comment>
<dbReference type="RefSeq" id="XP_031024202.1">
    <property type="nucleotide sequence ID" value="XM_031169766.1"/>
</dbReference>
<name>A0A507BUM6_9FUNG</name>
<evidence type="ECO:0000313" key="4">
    <source>
        <dbReference type="Proteomes" id="UP000319731"/>
    </source>
</evidence>
<dbReference type="PANTHER" id="PTHR23216">
    <property type="entry name" value="NUCLEOLAR AND COILED-BODY PHOSPHOPROTEIN 1"/>
    <property type="match status" value="1"/>
</dbReference>
<keyword evidence="4" id="KW-1185">Reference proteome</keyword>
<reference evidence="3 4" key="1">
    <citation type="journal article" date="2019" name="Sci. Rep.">
        <title>Comparative genomics of chytrid fungi reveal insights into the obligate biotrophic and pathogenic lifestyle of Synchytrium endobioticum.</title>
        <authorList>
            <person name="van de Vossenberg B.T.L.H."/>
            <person name="Warris S."/>
            <person name="Nguyen H.D.T."/>
            <person name="van Gent-Pelzer M.P.E."/>
            <person name="Joly D.L."/>
            <person name="van de Geest H.C."/>
            <person name="Bonants P.J.M."/>
            <person name="Smith D.S."/>
            <person name="Levesque C.A."/>
            <person name="van der Lee T.A.J."/>
        </authorList>
    </citation>
    <scope>NUCLEOTIDE SEQUENCE [LARGE SCALE GENOMIC DNA]</scope>
    <source>
        <strain evidence="3 4">JEL517</strain>
    </source>
</reference>
<dbReference type="PANTHER" id="PTHR23216:SF1">
    <property type="entry name" value="NUCLEOLAR AND COILED-BODY PHOSPHOPROTEIN 1"/>
    <property type="match status" value="1"/>
</dbReference>
<evidence type="ECO:0000259" key="2">
    <source>
        <dbReference type="Pfam" id="PF05022"/>
    </source>
</evidence>
<dbReference type="EMBL" id="QEAO01000022">
    <property type="protein sequence ID" value="TPX33160.1"/>
    <property type="molecule type" value="Genomic_DNA"/>
</dbReference>
<dbReference type="GeneID" id="42005063"/>
<dbReference type="Pfam" id="PF05022">
    <property type="entry name" value="SRP40_C"/>
    <property type="match status" value="1"/>
</dbReference>
<gene>
    <name evidence="3" type="ORF">SmJEL517_g03838</name>
</gene>
<evidence type="ECO:0000313" key="3">
    <source>
        <dbReference type="EMBL" id="TPX33160.1"/>
    </source>
</evidence>
<dbReference type="GO" id="GO:0005730">
    <property type="term" value="C:nucleolus"/>
    <property type="evidence" value="ECO:0007669"/>
    <property type="project" value="InterPro"/>
</dbReference>
<dbReference type="GO" id="GO:0005654">
    <property type="term" value="C:nucleoplasm"/>
    <property type="evidence" value="ECO:0007669"/>
    <property type="project" value="TreeGrafter"/>
</dbReference>
<feature type="region of interest" description="Disordered" evidence="1">
    <location>
        <begin position="219"/>
        <end position="242"/>
    </location>
</feature>
<accession>A0A507BUM6</accession>
<feature type="compositionally biased region" description="Low complexity" evidence="1">
    <location>
        <begin position="117"/>
        <end position="148"/>
    </location>
</feature>
<dbReference type="Proteomes" id="UP000319731">
    <property type="component" value="Unassembled WGS sequence"/>
</dbReference>
<evidence type="ECO:0000256" key="1">
    <source>
        <dbReference type="SAM" id="MobiDB-lite"/>
    </source>
</evidence>
<sequence>MTVANEAPRDLILSVHAFLTDIAPKIATKLAKQFALEEEEITESRKAASLIDIYSKSKKRRRTIDAETIQEAVVAPETVEPIASSEHVNGTPNGTADVLAPTKGSKKLKRKHSTIDTEVANTTAAESSTVAASAPTADSDDPVAPSANGKSHSEDAEASPEVTNHGSGKKSKTNKGTPFQRVKIDEVTYFDESLKDNSFHSKTDEYGMRAHQDLIVTRGKGFRAEKTKKKRGSYRGGPIDTSVSSSFKFKYSDDEE</sequence>
<feature type="domain" description="Srp40 C-terminal" evidence="2">
    <location>
        <begin position="178"/>
        <end position="249"/>
    </location>
</feature>
<protein>
    <recommendedName>
        <fullName evidence="2">Srp40 C-terminal domain-containing protein</fullName>
    </recommendedName>
</protein>
<feature type="region of interest" description="Disordered" evidence="1">
    <location>
        <begin position="82"/>
        <end position="179"/>
    </location>
</feature>
<dbReference type="STRING" id="1806994.A0A507BUM6"/>
<dbReference type="OrthoDB" id="5599646at2759"/>
<dbReference type="AlphaFoldDB" id="A0A507BUM6"/>
<organism evidence="3 4">
    <name type="scientific">Synchytrium microbalum</name>
    <dbReference type="NCBI Taxonomy" id="1806994"/>
    <lineage>
        <taxon>Eukaryota</taxon>
        <taxon>Fungi</taxon>
        <taxon>Fungi incertae sedis</taxon>
        <taxon>Chytridiomycota</taxon>
        <taxon>Chytridiomycota incertae sedis</taxon>
        <taxon>Chytridiomycetes</taxon>
        <taxon>Synchytriales</taxon>
        <taxon>Synchytriaceae</taxon>
        <taxon>Synchytrium</taxon>
    </lineage>
</organism>
<dbReference type="InterPro" id="IPR007718">
    <property type="entry name" value="Srp40_C"/>
</dbReference>
<proteinExistence type="predicted"/>